<dbReference type="PRINTS" id="PR00081">
    <property type="entry name" value="GDHRDH"/>
</dbReference>
<keyword evidence="5" id="KW-1185">Reference proteome</keyword>
<dbReference type="Gene3D" id="3.40.50.720">
    <property type="entry name" value="NAD(P)-binding Rossmann-like Domain"/>
    <property type="match status" value="1"/>
</dbReference>
<organism evidence="4 5">
    <name type="scientific">Lasallia pustulata</name>
    <dbReference type="NCBI Taxonomy" id="136370"/>
    <lineage>
        <taxon>Eukaryota</taxon>
        <taxon>Fungi</taxon>
        <taxon>Dikarya</taxon>
        <taxon>Ascomycota</taxon>
        <taxon>Pezizomycotina</taxon>
        <taxon>Lecanoromycetes</taxon>
        <taxon>OSLEUM clade</taxon>
        <taxon>Umbilicariomycetidae</taxon>
        <taxon>Umbilicariales</taxon>
        <taxon>Umbilicariaceae</taxon>
        <taxon>Lasallia</taxon>
    </lineage>
</organism>
<dbReference type="AlphaFoldDB" id="A0A1W5D2J0"/>
<name>A0A1W5D2J0_9LECA</name>
<sequence>MGNKFSQFWPPAPKLTEKNLPDQAGKVFIVTGASSGVGEQLAQILYQHNAKVYVAARSEAKASKAISQMKSRFPESKGQLVFLHLDLDDLTTIKASADDFLRKEARLDVLWNNAGVMIPPQGSKTKQGYEAQLGTNNVAPFLFTKLLHPILARTAQQAPANSVRVVWVSSSGAELMSPKGGIDFDNLDYKTDKSPMVKYCVSKAGNVLHASEFAKRAKGEGIVSVSLNPGNLKTELQRHTPSWQMALIWFLLYEPIYGAYTELFAGLSPTVTEQRNGAWIIPWGRFGPLRKDLLLAQKTEEEGGTGHAARFWEWSEEQVRPYV</sequence>
<evidence type="ECO:0000313" key="5">
    <source>
        <dbReference type="Proteomes" id="UP000192927"/>
    </source>
</evidence>
<dbReference type="SUPFAM" id="SSF51735">
    <property type="entry name" value="NAD(P)-binding Rossmann-fold domains"/>
    <property type="match status" value="1"/>
</dbReference>
<comment type="similarity">
    <text evidence="1">Belongs to the short-chain dehydrogenases/reductases (SDR) family.</text>
</comment>
<dbReference type="EMBL" id="FWEW01001418">
    <property type="protein sequence ID" value="SLM37099.1"/>
    <property type="molecule type" value="Genomic_DNA"/>
</dbReference>
<dbReference type="Pfam" id="PF00106">
    <property type="entry name" value="adh_short"/>
    <property type="match status" value="1"/>
</dbReference>
<dbReference type="InterPro" id="IPR002347">
    <property type="entry name" value="SDR_fam"/>
</dbReference>
<dbReference type="GO" id="GO:0016491">
    <property type="term" value="F:oxidoreductase activity"/>
    <property type="evidence" value="ECO:0007669"/>
    <property type="project" value="UniProtKB-KW"/>
</dbReference>
<keyword evidence="2" id="KW-0521">NADP</keyword>
<protein>
    <submittedName>
        <fullName evidence="4">Short chain dehydrogenase reductase</fullName>
    </submittedName>
</protein>
<evidence type="ECO:0000256" key="2">
    <source>
        <dbReference type="ARBA" id="ARBA00022857"/>
    </source>
</evidence>
<keyword evidence="3" id="KW-0560">Oxidoreductase</keyword>
<accession>A0A1W5D2J0</accession>
<evidence type="ECO:0000313" key="4">
    <source>
        <dbReference type="EMBL" id="SLM37099.1"/>
    </source>
</evidence>
<proteinExistence type="inferred from homology"/>
<evidence type="ECO:0000256" key="3">
    <source>
        <dbReference type="ARBA" id="ARBA00023002"/>
    </source>
</evidence>
<dbReference type="PANTHER" id="PTHR24320:SF236">
    <property type="entry name" value="SHORT-CHAIN DEHYDROGENASE-RELATED"/>
    <property type="match status" value="1"/>
</dbReference>
<dbReference type="PANTHER" id="PTHR24320">
    <property type="entry name" value="RETINOL DEHYDROGENASE"/>
    <property type="match status" value="1"/>
</dbReference>
<dbReference type="Proteomes" id="UP000192927">
    <property type="component" value="Unassembled WGS sequence"/>
</dbReference>
<dbReference type="InterPro" id="IPR036291">
    <property type="entry name" value="NAD(P)-bd_dom_sf"/>
</dbReference>
<evidence type="ECO:0000256" key="1">
    <source>
        <dbReference type="ARBA" id="ARBA00006484"/>
    </source>
</evidence>
<reference evidence="5" key="1">
    <citation type="submission" date="2017-03" db="EMBL/GenBank/DDBJ databases">
        <authorList>
            <person name="Sharma R."/>
            <person name="Thines M."/>
        </authorList>
    </citation>
    <scope>NUCLEOTIDE SEQUENCE [LARGE SCALE GENOMIC DNA]</scope>
</reference>